<protein>
    <submittedName>
        <fullName evidence="5">ACP phosphodiesterase</fullName>
    </submittedName>
</protein>
<keyword evidence="6" id="KW-1185">Reference proteome</keyword>
<keyword evidence="1" id="KW-0444">Lipid biosynthesis</keyword>
<dbReference type="PIRSF" id="PIRSF011489">
    <property type="entry name" value="DUF479"/>
    <property type="match status" value="1"/>
</dbReference>
<dbReference type="PANTHER" id="PTHR38764">
    <property type="entry name" value="ACYL CARRIER PROTEIN PHOSPHODIESTERASE"/>
    <property type="match status" value="1"/>
</dbReference>
<dbReference type="Pfam" id="PF04336">
    <property type="entry name" value="ACP_PD"/>
    <property type="match status" value="1"/>
</dbReference>
<accession>A0ABP9F9H2</accession>
<keyword evidence="2" id="KW-0378">Hydrolase</keyword>
<sequence>MNYLSHLYIAHLTQTDLAGAVAADFVRGPLTGWPEPLRTGMALHRLVDRQMDSHPQVLSLKRQFNQRHRRMAGILLDMAFDHQLAKHWSHYHPTPLPQFAAHCYQTMTSSPVLPDSFRPVLIAMQQTDWLSQYQHRQGIDRAIRGIAQRLSQPDRLLHARDEIWRLNHEIYHAFTQVLPELVTDCQHHLRQPPAQS</sequence>
<evidence type="ECO:0000313" key="5">
    <source>
        <dbReference type="EMBL" id="GAA4896599.1"/>
    </source>
</evidence>
<dbReference type="Proteomes" id="UP001499988">
    <property type="component" value="Unassembled WGS sequence"/>
</dbReference>
<evidence type="ECO:0000256" key="3">
    <source>
        <dbReference type="ARBA" id="ARBA00023098"/>
    </source>
</evidence>
<keyword evidence="3" id="KW-0443">Lipid metabolism</keyword>
<organism evidence="5 6">
    <name type="scientific">Ferrimonas pelagia</name>
    <dbReference type="NCBI Taxonomy" id="1177826"/>
    <lineage>
        <taxon>Bacteria</taxon>
        <taxon>Pseudomonadati</taxon>
        <taxon>Pseudomonadota</taxon>
        <taxon>Gammaproteobacteria</taxon>
        <taxon>Alteromonadales</taxon>
        <taxon>Ferrimonadaceae</taxon>
        <taxon>Ferrimonas</taxon>
    </lineage>
</organism>
<gene>
    <name evidence="5" type="ORF">GCM10023333_32370</name>
</gene>
<evidence type="ECO:0000256" key="4">
    <source>
        <dbReference type="ARBA" id="ARBA00023160"/>
    </source>
</evidence>
<dbReference type="PANTHER" id="PTHR38764:SF1">
    <property type="entry name" value="ACYL CARRIER PROTEIN PHOSPHODIESTERASE"/>
    <property type="match status" value="1"/>
</dbReference>
<keyword evidence="4" id="KW-0275">Fatty acid biosynthesis</keyword>
<keyword evidence="4" id="KW-0276">Fatty acid metabolism</keyword>
<dbReference type="EMBL" id="BAABJZ010000097">
    <property type="protein sequence ID" value="GAA4896599.1"/>
    <property type="molecule type" value="Genomic_DNA"/>
</dbReference>
<dbReference type="RefSeq" id="WP_345336495.1">
    <property type="nucleotide sequence ID" value="NZ_BAABJZ010000097.1"/>
</dbReference>
<evidence type="ECO:0000313" key="6">
    <source>
        <dbReference type="Proteomes" id="UP001499988"/>
    </source>
</evidence>
<proteinExistence type="predicted"/>
<dbReference type="InterPro" id="IPR007431">
    <property type="entry name" value="ACP_PD"/>
</dbReference>
<comment type="caution">
    <text evidence="5">The sequence shown here is derived from an EMBL/GenBank/DDBJ whole genome shotgun (WGS) entry which is preliminary data.</text>
</comment>
<reference evidence="6" key="1">
    <citation type="journal article" date="2019" name="Int. J. Syst. Evol. Microbiol.">
        <title>The Global Catalogue of Microorganisms (GCM) 10K type strain sequencing project: providing services to taxonomists for standard genome sequencing and annotation.</title>
        <authorList>
            <consortium name="The Broad Institute Genomics Platform"/>
            <consortium name="The Broad Institute Genome Sequencing Center for Infectious Disease"/>
            <person name="Wu L."/>
            <person name="Ma J."/>
        </authorList>
    </citation>
    <scope>NUCLEOTIDE SEQUENCE [LARGE SCALE GENOMIC DNA]</scope>
    <source>
        <strain evidence="6">JCM 18401</strain>
    </source>
</reference>
<evidence type="ECO:0000256" key="1">
    <source>
        <dbReference type="ARBA" id="ARBA00022516"/>
    </source>
</evidence>
<evidence type="ECO:0000256" key="2">
    <source>
        <dbReference type="ARBA" id="ARBA00022801"/>
    </source>
</evidence>
<name>A0ABP9F9H2_9GAMM</name>